<sequence>MGIQKHFKAFHDTIKLGRKDDAYASAREKDDSIKEAIKKTFDESGYPVVDDFIQGSLAVHTGIKSRDTDFDIDRAIVIDSADAPENPIEPKRKIKDVLEKRGFTNVRIKKPCVTADYKALDLHIDFPVYKRSGTDYKLAVGKAGSSDENKEWADADPKRLEAWINDDSSYLGSKRDKHDQFRRLVRYVKRWRDHQFSEDVARKIYSIGLTVMIKDCFSPSFDQDGKPCDATALSQTLTNILSRGYFIQQMEEGRYRVKVALPVNPWRDIFDGSSVNTGTQLFNKLSRLRKKVDQALAENDEIKQCRILNEVFGDEFQVPDQKNESKTRKAAFATAGCVGTSQGA</sequence>
<gene>
    <name evidence="2" type="ORF">ACE05E_11945</name>
</gene>
<keyword evidence="1" id="KW-0051">Antiviral defense</keyword>
<dbReference type="Proteomes" id="UP001576762">
    <property type="component" value="Unassembled WGS sequence"/>
</dbReference>
<protein>
    <submittedName>
        <fullName evidence="2">Cyclic GMP-AMP synthase DncV-like nucleotidyltransferase</fullName>
    </submittedName>
</protein>
<evidence type="ECO:0000256" key="1">
    <source>
        <dbReference type="ARBA" id="ARBA00023118"/>
    </source>
</evidence>
<proteinExistence type="predicted"/>
<organism evidence="2 3">
    <name type="scientific">Marinobacter shengliensis</name>
    <dbReference type="NCBI Taxonomy" id="1389223"/>
    <lineage>
        <taxon>Bacteria</taxon>
        <taxon>Pseudomonadati</taxon>
        <taxon>Pseudomonadota</taxon>
        <taxon>Gammaproteobacteria</taxon>
        <taxon>Pseudomonadales</taxon>
        <taxon>Marinobacteraceae</taxon>
        <taxon>Marinobacter</taxon>
    </lineage>
</organism>
<dbReference type="Pfam" id="PF18144">
    <property type="entry name" value="SMODS"/>
    <property type="match status" value="1"/>
</dbReference>
<dbReference type="InterPro" id="IPR006116">
    <property type="entry name" value="NT_2-5OAS_ClassI-CCAase"/>
</dbReference>
<keyword evidence="3" id="KW-1185">Reference proteome</keyword>
<name>A0ABV4W7Q0_9GAMM</name>
<evidence type="ECO:0000313" key="3">
    <source>
        <dbReference type="Proteomes" id="UP001576762"/>
    </source>
</evidence>
<comment type="caution">
    <text evidence="2">The sequence shown here is derived from an EMBL/GenBank/DDBJ whole genome shotgun (WGS) entry which is preliminary data.</text>
</comment>
<dbReference type="RefSeq" id="WP_374814532.1">
    <property type="nucleotide sequence ID" value="NZ_JBHFLD010000014.1"/>
</dbReference>
<accession>A0ABV4W7Q0</accession>
<dbReference type="EMBL" id="JBHFLD010000014">
    <property type="protein sequence ID" value="MFB2716191.1"/>
    <property type="molecule type" value="Genomic_DNA"/>
</dbReference>
<dbReference type="CDD" id="cd05400">
    <property type="entry name" value="NT_2-5OAS_ClassI-CCAase"/>
    <property type="match status" value="1"/>
</dbReference>
<evidence type="ECO:0000313" key="2">
    <source>
        <dbReference type="EMBL" id="MFB2716191.1"/>
    </source>
</evidence>
<reference evidence="2 3" key="1">
    <citation type="submission" date="2024-09" db="EMBL/GenBank/DDBJ databases">
        <title>Draft genome sequences of 6 high pH adapted Marinobacter shengliensis sp. isolated from Mariana forearc serpentinite mud volcanoes.</title>
        <authorList>
            <person name="Elkassas S."/>
            <person name="Serres M."/>
            <person name="Michael N."/>
            <person name="Amina P."/>
            <person name="Teodora Z."/>
            <person name="Julie H."/>
        </authorList>
    </citation>
    <scope>NUCLEOTIDE SEQUENCE [LARGE SCALE GENOMIC DNA]</scope>
    <source>
        <strain evidence="2 3">EB4</strain>
    </source>
</reference>